<dbReference type="PANTHER" id="PTHR30469">
    <property type="entry name" value="MULTIDRUG RESISTANCE PROTEIN MDTA"/>
    <property type="match status" value="1"/>
</dbReference>
<evidence type="ECO:0000256" key="2">
    <source>
        <dbReference type="SAM" id="Coils"/>
    </source>
</evidence>
<accession>C6BZI5</accession>
<sequence>MKKLIFVSILVLGFALTGCKEKPSPVQEVLRPVKTMQVGEGGSGRQWVFSGTAEDALQSDLSFRVGGKITSFPGDQIGRKFRSGEVIARLDPADYELEVRQAESNLEQVRANYVRAKADVDRIEQLYKRKVVSKSELDQAEADFKSYQAQLNASAKQLDIARKRLRYTVLKAPFDGWVGAVAVNVHQNVQSGQKVVGFNAGKQMKMSISLPDTLIATVSEGEKVQVTFDALPGKVMQGVIMEVGIGTNEGASFPVKVYLDNSQQLVRSGMSGNVRFAGRSENSNIYVAPSAIVGNPDGSKHVWVVENGSVVKRRDVEIGNISFKGVLIKNGLKSGEVVVTRGVHSLKDGLKVRNVGGLS</sequence>
<dbReference type="Pfam" id="PF25954">
    <property type="entry name" value="Beta-barrel_RND_2"/>
    <property type="match status" value="1"/>
</dbReference>
<dbReference type="GO" id="GO:1990281">
    <property type="term" value="C:efflux pump complex"/>
    <property type="evidence" value="ECO:0007669"/>
    <property type="project" value="TreeGrafter"/>
</dbReference>
<organism evidence="6 7">
    <name type="scientific">Maridesulfovibrio salexigens (strain ATCC 14822 / DSM 2638 / NCIMB 8403 / VKM B-1763)</name>
    <name type="common">Desulfovibrio salexigens</name>
    <dbReference type="NCBI Taxonomy" id="526222"/>
    <lineage>
        <taxon>Bacteria</taxon>
        <taxon>Pseudomonadati</taxon>
        <taxon>Thermodesulfobacteriota</taxon>
        <taxon>Desulfovibrionia</taxon>
        <taxon>Desulfovibrionales</taxon>
        <taxon>Desulfovibrionaceae</taxon>
        <taxon>Maridesulfovibrio</taxon>
    </lineage>
</organism>
<evidence type="ECO:0000313" key="6">
    <source>
        <dbReference type="EMBL" id="ACS80822.1"/>
    </source>
</evidence>
<keyword evidence="7" id="KW-1185">Reference proteome</keyword>
<dbReference type="HOGENOM" id="CLU_018816_1_0_7"/>
<name>C6BZI5_MARSD</name>
<dbReference type="AlphaFoldDB" id="C6BZI5"/>
<proteinExistence type="inferred from homology"/>
<dbReference type="GO" id="GO:0015562">
    <property type="term" value="F:efflux transmembrane transporter activity"/>
    <property type="evidence" value="ECO:0007669"/>
    <property type="project" value="InterPro"/>
</dbReference>
<dbReference type="Pfam" id="PF25876">
    <property type="entry name" value="HH_MFP_RND"/>
    <property type="match status" value="1"/>
</dbReference>
<dbReference type="Gene3D" id="2.40.50.100">
    <property type="match status" value="1"/>
</dbReference>
<dbReference type="InterPro" id="IPR058792">
    <property type="entry name" value="Beta-barrel_RND_2"/>
</dbReference>
<dbReference type="PANTHER" id="PTHR30469:SF20">
    <property type="entry name" value="EFFLUX RND TRANSPORTER PERIPLASMIC ADAPTOR SUBUNIT"/>
    <property type="match status" value="1"/>
</dbReference>
<protein>
    <submittedName>
        <fullName evidence="6">Efflux transporter, RND family, MFP subunit</fullName>
    </submittedName>
</protein>
<dbReference type="eggNOG" id="COG0845">
    <property type="taxonomic scope" value="Bacteria"/>
</dbReference>
<dbReference type="Gene3D" id="2.40.420.20">
    <property type="match status" value="1"/>
</dbReference>
<feature type="coiled-coil region" evidence="2">
    <location>
        <begin position="99"/>
        <end position="157"/>
    </location>
</feature>
<dbReference type="InterPro" id="IPR058624">
    <property type="entry name" value="MdtA-like_HH"/>
</dbReference>
<dbReference type="InterPro" id="IPR006143">
    <property type="entry name" value="RND_pump_MFP"/>
</dbReference>
<dbReference type="OrthoDB" id="9801814at2"/>
<evidence type="ECO:0000313" key="7">
    <source>
        <dbReference type="Proteomes" id="UP000002601"/>
    </source>
</evidence>
<dbReference type="Gene3D" id="2.40.30.170">
    <property type="match status" value="1"/>
</dbReference>
<evidence type="ECO:0000256" key="1">
    <source>
        <dbReference type="ARBA" id="ARBA00009477"/>
    </source>
</evidence>
<dbReference type="Proteomes" id="UP000002601">
    <property type="component" value="Chromosome"/>
</dbReference>
<dbReference type="KEGG" id="dsa:Desal_2769"/>
<dbReference type="RefSeq" id="WP_015852638.1">
    <property type="nucleotide sequence ID" value="NC_012881.1"/>
</dbReference>
<evidence type="ECO:0000259" key="4">
    <source>
        <dbReference type="Pfam" id="PF25954"/>
    </source>
</evidence>
<gene>
    <name evidence="6" type="ordered locus">Desal_2769</name>
</gene>
<evidence type="ECO:0000259" key="3">
    <source>
        <dbReference type="Pfam" id="PF25876"/>
    </source>
</evidence>
<dbReference type="PROSITE" id="PS51257">
    <property type="entry name" value="PROKAR_LIPOPROTEIN"/>
    <property type="match status" value="1"/>
</dbReference>
<dbReference type="Gene3D" id="1.10.287.470">
    <property type="entry name" value="Helix hairpin bin"/>
    <property type="match status" value="1"/>
</dbReference>
<dbReference type="InterPro" id="IPR058627">
    <property type="entry name" value="MdtA-like_C"/>
</dbReference>
<dbReference type="EMBL" id="CP001649">
    <property type="protein sequence ID" value="ACS80822.1"/>
    <property type="molecule type" value="Genomic_DNA"/>
</dbReference>
<dbReference type="STRING" id="526222.Desal_2769"/>
<keyword evidence="2" id="KW-0175">Coiled coil</keyword>
<dbReference type="SUPFAM" id="SSF111369">
    <property type="entry name" value="HlyD-like secretion proteins"/>
    <property type="match status" value="1"/>
</dbReference>
<evidence type="ECO:0000259" key="5">
    <source>
        <dbReference type="Pfam" id="PF25967"/>
    </source>
</evidence>
<dbReference type="Pfam" id="PF25967">
    <property type="entry name" value="RND-MFP_C"/>
    <property type="match status" value="1"/>
</dbReference>
<feature type="domain" description="Multidrug resistance protein MdtA-like alpha-helical hairpin" evidence="3">
    <location>
        <begin position="100"/>
        <end position="168"/>
    </location>
</feature>
<reference evidence="6 7" key="1">
    <citation type="submission" date="2009-06" db="EMBL/GenBank/DDBJ databases">
        <title>Complete sequence of Desulfovibrio salexigens DSM 2638.</title>
        <authorList>
            <consortium name="US DOE Joint Genome Institute"/>
            <person name="Lucas S."/>
            <person name="Copeland A."/>
            <person name="Lapidus A."/>
            <person name="Glavina del Rio T."/>
            <person name="Tice H."/>
            <person name="Bruce D."/>
            <person name="Goodwin L."/>
            <person name="Pitluck S."/>
            <person name="Munk A.C."/>
            <person name="Brettin T."/>
            <person name="Detter J.C."/>
            <person name="Han C."/>
            <person name="Tapia R."/>
            <person name="Larimer F."/>
            <person name="Land M."/>
            <person name="Hauser L."/>
            <person name="Kyrpides N."/>
            <person name="Anderson I."/>
            <person name="Wall J.D."/>
            <person name="Arkin A.P."/>
            <person name="Dehal P."/>
            <person name="Chivian D."/>
            <person name="Giles B."/>
            <person name="Hazen T.C."/>
        </authorList>
    </citation>
    <scope>NUCLEOTIDE SEQUENCE [LARGE SCALE GENOMIC DNA]</scope>
    <source>
        <strain evidence="7">ATCC 14822 / DSM 2638 / NCIMB 8403 / VKM B-1763</strain>
    </source>
</reference>
<dbReference type="NCBIfam" id="TIGR01730">
    <property type="entry name" value="RND_mfp"/>
    <property type="match status" value="1"/>
</dbReference>
<feature type="domain" description="Multidrug resistance protein MdtA-like C-terminal permuted SH3" evidence="5">
    <location>
        <begin position="285"/>
        <end position="343"/>
    </location>
</feature>
<comment type="similarity">
    <text evidence="1">Belongs to the membrane fusion protein (MFP) (TC 8.A.1) family.</text>
</comment>
<feature type="domain" description="CusB-like beta-barrel" evidence="4">
    <location>
        <begin position="208"/>
        <end position="279"/>
    </location>
</feature>